<feature type="domain" description="LysM" evidence="5">
    <location>
        <begin position="648"/>
        <end position="691"/>
    </location>
</feature>
<dbReference type="STRING" id="119206.AWM72_03255"/>
<dbReference type="EMBL" id="VYWO01000001">
    <property type="protein sequence ID" value="KAA9302430.1"/>
    <property type="molecule type" value="Genomic_DNA"/>
</dbReference>
<dbReference type="InterPro" id="IPR018392">
    <property type="entry name" value="LysM"/>
</dbReference>
<evidence type="ECO:0000259" key="5">
    <source>
        <dbReference type="PROSITE" id="PS51782"/>
    </source>
</evidence>
<dbReference type="PANTHER" id="PTHR30404">
    <property type="entry name" value="N-ACETYLMURAMOYL-L-ALANINE AMIDASE"/>
    <property type="match status" value="1"/>
</dbReference>
<feature type="compositionally biased region" description="Polar residues" evidence="2">
    <location>
        <begin position="48"/>
        <end position="66"/>
    </location>
</feature>
<evidence type="ECO:0000313" key="7">
    <source>
        <dbReference type="Proteomes" id="UP000327148"/>
    </source>
</evidence>
<dbReference type="PANTHER" id="PTHR30404:SF8">
    <property type="entry name" value="AUTOLYSIN PH-RELATED"/>
    <property type="match status" value="1"/>
</dbReference>
<evidence type="ECO:0000259" key="4">
    <source>
        <dbReference type="PROSITE" id="PS51780"/>
    </source>
</evidence>
<dbReference type="Pfam" id="PF01476">
    <property type="entry name" value="LysM"/>
    <property type="match status" value="1"/>
</dbReference>
<feature type="domain" description="GW" evidence="4">
    <location>
        <begin position="465"/>
        <end position="545"/>
    </location>
</feature>
<dbReference type="SUPFAM" id="SSF82057">
    <property type="entry name" value="Prokaryotic SH3-related domain"/>
    <property type="match status" value="6"/>
</dbReference>
<evidence type="ECO:0000256" key="1">
    <source>
        <dbReference type="ARBA" id="ARBA00022729"/>
    </source>
</evidence>
<dbReference type="GO" id="GO:0030288">
    <property type="term" value="C:outer membrane-bounded periplasmic space"/>
    <property type="evidence" value="ECO:0007669"/>
    <property type="project" value="TreeGrafter"/>
</dbReference>
<dbReference type="SUPFAM" id="SSF54106">
    <property type="entry name" value="LysM domain"/>
    <property type="match status" value="1"/>
</dbReference>
<dbReference type="Proteomes" id="UP000327148">
    <property type="component" value="Unassembled WGS sequence"/>
</dbReference>
<dbReference type="Gene3D" id="2.30.30.170">
    <property type="match status" value="6"/>
</dbReference>
<name>A0A5N1GV18_9LACT</name>
<dbReference type="InterPro" id="IPR036779">
    <property type="entry name" value="LysM_dom_sf"/>
</dbReference>
<dbReference type="Gene3D" id="3.40.630.40">
    <property type="entry name" value="Zn-dependent exopeptidases"/>
    <property type="match status" value="1"/>
</dbReference>
<protein>
    <submittedName>
        <fullName evidence="6">LysM peptidoglycan-binding domain-containing protein</fullName>
    </submittedName>
</protein>
<feature type="domain" description="GW" evidence="4">
    <location>
        <begin position="372"/>
        <end position="452"/>
    </location>
</feature>
<dbReference type="PROSITE" id="PS51780">
    <property type="entry name" value="GW"/>
    <property type="match status" value="5"/>
</dbReference>
<dbReference type="InterPro" id="IPR050695">
    <property type="entry name" value="N-acetylmuramoyl_amidase_3"/>
</dbReference>
<dbReference type="Pfam" id="PF01520">
    <property type="entry name" value="Amidase_3"/>
    <property type="match status" value="1"/>
</dbReference>
<evidence type="ECO:0000256" key="3">
    <source>
        <dbReference type="SAM" id="SignalP"/>
    </source>
</evidence>
<organism evidence="6 7">
    <name type="scientific">Aerococcus sanguinicola</name>
    <dbReference type="NCBI Taxonomy" id="119206"/>
    <lineage>
        <taxon>Bacteria</taxon>
        <taxon>Bacillati</taxon>
        <taxon>Bacillota</taxon>
        <taxon>Bacilli</taxon>
        <taxon>Lactobacillales</taxon>
        <taxon>Aerococcaceae</taxon>
        <taxon>Aerococcus</taxon>
    </lineage>
</organism>
<feature type="domain" description="GW" evidence="4">
    <location>
        <begin position="119"/>
        <end position="197"/>
    </location>
</feature>
<dbReference type="GO" id="GO:0008745">
    <property type="term" value="F:N-acetylmuramoyl-L-alanine amidase activity"/>
    <property type="evidence" value="ECO:0007669"/>
    <property type="project" value="InterPro"/>
</dbReference>
<feature type="domain" description="GW" evidence="4">
    <location>
        <begin position="551"/>
        <end position="631"/>
    </location>
</feature>
<sequence>MKKRSYLFLASHLALASFVVTAQNVQAEEVPTEEEGKVLEVQAPASEETPSVEASQATDQADGQVNAGQDQVQATYFAGDTDQGDELVIGKSSQTSEVSKEDSQPQKEEANKGEAYTTEPHKVSYDGTIVRTQHTLDTKPWGVQGFETILNNLKSYDGQAAKVDAEAATKRADWIRVSFADGQEGWTDRRVLRKGERYTSPVKEVNEQMTLANGNHTLDSLPWGTAGFKTLKTNLNDRQGEVVTVSKLVSTERANWAYVTFQDSLAGWVDRNALSKKLPGDKYLTEPEALKAYGRITGKSHTIDSKPWGIYGYQTLVTRQQYPNYRNKAVKIDQAVSTTRGDWLHIEAVDGSVSGWIDRKGITFSGDAYTSPVKEVNYTAHIKNGNHTLDSQPWGAPGYETLRSRAQMKAYQGQDVKVTKEVSTTRADWVYINFADGLAGWFDKAGIQSGANPEPKQKGDRYTTAEKDVNYMATIVQGNHTLDSKPWGIDGFTTLRSRQQMKGHQGEYVKVTKEVSTNRANWAYITLADGTSGWFDRAGLVRGKEDTYTSPMKDVNYTAYIKNGNHTVDSKPWGIPGYQTIKTRQQTKAYQGQAVHVDREVSTNRADWAQVRFNDGTKGWIDAAALTRQAPQAKQSPSRSKGVKVRDVAYAVQHGDTLNSIARDFGISVEALQNYNKVSATNLYSGQRLWIPEAVAKPMDLARSRDGRKVIYLDAGHGGAETGAAAYGYLEKNLNLNFTNQLATDLRQRGYELILSRTGDQFVSLTGRSADANQSNADLFLSIHHNASANGAQSGIETFYYEYTTGYPSTINGNYHNDAQRLTNSRYIAGLVQDNLINATGAINRGVKRNTFAVVRETMVPAILIELGFIDNYNELQKVATPSYQQKMVKAIGQAVDTYFKNLY</sequence>
<dbReference type="Gene3D" id="3.10.350.10">
    <property type="entry name" value="LysM domain"/>
    <property type="match status" value="1"/>
</dbReference>
<dbReference type="CDD" id="cd02696">
    <property type="entry name" value="MurNAc-LAA"/>
    <property type="match status" value="1"/>
</dbReference>
<feature type="region of interest" description="Disordered" evidence="2">
    <location>
        <begin position="91"/>
        <end position="120"/>
    </location>
</feature>
<dbReference type="OrthoDB" id="2135507at2"/>
<accession>A0A5N1GV18</accession>
<feature type="signal peptide" evidence="3">
    <location>
        <begin position="1"/>
        <end position="22"/>
    </location>
</feature>
<dbReference type="InterPro" id="IPR038200">
    <property type="entry name" value="GW_dom_sf"/>
</dbReference>
<feature type="region of interest" description="Disordered" evidence="2">
    <location>
        <begin position="30"/>
        <end position="66"/>
    </location>
</feature>
<dbReference type="CDD" id="cd00118">
    <property type="entry name" value="LysM"/>
    <property type="match status" value="1"/>
</dbReference>
<reference evidence="6 7" key="1">
    <citation type="submission" date="2019-09" db="EMBL/GenBank/DDBJ databases">
        <title>Draft genome sequence assemblies of isolates from the urinary tract.</title>
        <authorList>
            <person name="Mores C.R."/>
            <person name="Putonti C."/>
            <person name="Wolfe A.J."/>
        </authorList>
    </citation>
    <scope>NUCLEOTIDE SEQUENCE [LARGE SCALE GENOMIC DNA]</scope>
    <source>
        <strain evidence="6 7">UMB623</strain>
    </source>
</reference>
<dbReference type="RefSeq" id="WP_070430140.1">
    <property type="nucleotide sequence ID" value="NZ_VYWO01000001.1"/>
</dbReference>
<dbReference type="SMART" id="SM00257">
    <property type="entry name" value="LysM"/>
    <property type="match status" value="1"/>
</dbReference>
<gene>
    <name evidence="6" type="ORF">F6I03_04205</name>
</gene>
<evidence type="ECO:0000256" key="2">
    <source>
        <dbReference type="SAM" id="MobiDB-lite"/>
    </source>
</evidence>
<dbReference type="Pfam" id="PF13457">
    <property type="entry name" value="GW"/>
    <property type="match status" value="6"/>
</dbReference>
<keyword evidence="1 3" id="KW-0732">Signal</keyword>
<evidence type="ECO:0000313" key="6">
    <source>
        <dbReference type="EMBL" id="KAA9302430.1"/>
    </source>
</evidence>
<comment type="caution">
    <text evidence="6">The sequence shown here is derived from an EMBL/GenBank/DDBJ whole genome shotgun (WGS) entry which is preliminary data.</text>
</comment>
<feature type="domain" description="GW" evidence="4">
    <location>
        <begin position="201"/>
        <end position="279"/>
    </location>
</feature>
<dbReference type="InterPro" id="IPR025987">
    <property type="entry name" value="GW_dom"/>
</dbReference>
<feature type="compositionally biased region" description="Basic and acidic residues" evidence="2">
    <location>
        <begin position="98"/>
        <end position="112"/>
    </location>
</feature>
<proteinExistence type="predicted"/>
<feature type="chain" id="PRO_5038496216" evidence="3">
    <location>
        <begin position="23"/>
        <end position="904"/>
    </location>
</feature>
<dbReference type="SUPFAM" id="SSF53187">
    <property type="entry name" value="Zn-dependent exopeptidases"/>
    <property type="match status" value="1"/>
</dbReference>
<dbReference type="GO" id="GO:0009253">
    <property type="term" value="P:peptidoglycan catabolic process"/>
    <property type="evidence" value="ECO:0007669"/>
    <property type="project" value="InterPro"/>
</dbReference>
<dbReference type="AlphaFoldDB" id="A0A5N1GV18"/>
<dbReference type="SMART" id="SM00646">
    <property type="entry name" value="Ami_3"/>
    <property type="match status" value="1"/>
</dbReference>
<dbReference type="PROSITE" id="PS51782">
    <property type="entry name" value="LYSM"/>
    <property type="match status" value="1"/>
</dbReference>
<dbReference type="InterPro" id="IPR002508">
    <property type="entry name" value="MurNAc-LAA_cat"/>
</dbReference>